<dbReference type="PATRIC" id="fig|937777.3.peg.3511"/>
<dbReference type="RefSeq" id="WP_015237231.1">
    <property type="nucleotide sequence ID" value="NC_019793.1"/>
</dbReference>
<dbReference type="PROSITE" id="PS51340">
    <property type="entry name" value="MOSC"/>
    <property type="match status" value="1"/>
</dbReference>
<dbReference type="GO" id="GO:0003824">
    <property type="term" value="F:catalytic activity"/>
    <property type="evidence" value="ECO:0007669"/>
    <property type="project" value="InterPro"/>
</dbReference>
<keyword evidence="3" id="KW-1185">Reference proteome</keyword>
<reference evidence="3" key="1">
    <citation type="submission" date="2012-03" db="EMBL/GenBank/DDBJ databases">
        <title>Complete sequence of chromosome of Deinococcus peraridilitoris DSM 19664.</title>
        <authorList>
            <person name="Lucas S."/>
            <person name="Copeland A."/>
            <person name="Lapidus A."/>
            <person name="Glavina del Rio T."/>
            <person name="Dalin E."/>
            <person name="Tice H."/>
            <person name="Bruce D."/>
            <person name="Goodwin L."/>
            <person name="Pitluck S."/>
            <person name="Peters L."/>
            <person name="Mikhailova N."/>
            <person name="Lu M."/>
            <person name="Kyrpides N."/>
            <person name="Mavromatis K."/>
            <person name="Ivanova N."/>
            <person name="Brettin T."/>
            <person name="Detter J.C."/>
            <person name="Han C."/>
            <person name="Larimer F."/>
            <person name="Land M."/>
            <person name="Hauser L."/>
            <person name="Markowitz V."/>
            <person name="Cheng J.-F."/>
            <person name="Hugenholtz P."/>
            <person name="Woyke T."/>
            <person name="Wu D."/>
            <person name="Pukall R."/>
            <person name="Steenblock K."/>
            <person name="Brambilla E."/>
            <person name="Klenk H.-P."/>
            <person name="Eisen J.A."/>
        </authorList>
    </citation>
    <scope>NUCLEOTIDE SEQUENCE [LARGE SCALE GENOMIC DNA]</scope>
    <source>
        <strain evidence="3">DSM 19664 / LMG 22246 / CIP 109416 / KR-200</strain>
    </source>
</reference>
<dbReference type="Gene3D" id="2.40.33.20">
    <property type="entry name" value="PK beta-barrel domain-like"/>
    <property type="match status" value="1"/>
</dbReference>
<dbReference type="EMBL" id="CP003382">
    <property type="protein sequence ID" value="AFZ68933.1"/>
    <property type="molecule type" value="Genomic_DNA"/>
</dbReference>
<sequence>MRVVSVNVGQPRVVRIGAEDVVSGIWKVPAAGLQAIGPLGVQGDHVANTKHHGGPDQAVYLYTAQDYDWWTQRLLEHGQDEPLQAGVFGENLTLSTFGETEVRIGDRFEMGEVVLEVTAPRIPCATFAARMNDLSFVRKFRDARRPGCYARVMQSGRLQAGDEVRRTPAPPAYPTITEVFDLWYEKSPPTELLRRVLAAPVAERARLHYGDLLASRPN</sequence>
<gene>
    <name evidence="2" type="ordered locus">Deipe_3500</name>
</gene>
<dbReference type="HOGENOM" id="CLU_082566_0_1_0"/>
<dbReference type="PANTHER" id="PTHR30212:SF2">
    <property type="entry name" value="PROTEIN YIIM"/>
    <property type="match status" value="1"/>
</dbReference>
<dbReference type="InterPro" id="IPR052353">
    <property type="entry name" value="Benzoxazolinone_Detox_Enz"/>
</dbReference>
<name>L0A4X0_DEIPD</name>
<dbReference type="PANTHER" id="PTHR30212">
    <property type="entry name" value="PROTEIN YIIM"/>
    <property type="match status" value="1"/>
</dbReference>
<dbReference type="GO" id="GO:0030151">
    <property type="term" value="F:molybdenum ion binding"/>
    <property type="evidence" value="ECO:0007669"/>
    <property type="project" value="InterPro"/>
</dbReference>
<evidence type="ECO:0000259" key="1">
    <source>
        <dbReference type="PROSITE" id="PS51340"/>
    </source>
</evidence>
<dbReference type="STRING" id="937777.Deipe_3500"/>
<dbReference type="Pfam" id="PF03473">
    <property type="entry name" value="MOSC"/>
    <property type="match status" value="1"/>
</dbReference>
<evidence type="ECO:0000313" key="2">
    <source>
        <dbReference type="EMBL" id="AFZ68933.1"/>
    </source>
</evidence>
<dbReference type="KEGG" id="dpd:Deipe_3500"/>
<dbReference type="Proteomes" id="UP000010467">
    <property type="component" value="Chromosome"/>
</dbReference>
<dbReference type="eggNOG" id="COG2258">
    <property type="taxonomic scope" value="Bacteria"/>
</dbReference>
<evidence type="ECO:0000313" key="3">
    <source>
        <dbReference type="Proteomes" id="UP000010467"/>
    </source>
</evidence>
<organism evidence="2 3">
    <name type="scientific">Deinococcus peraridilitoris (strain DSM 19664 / LMG 22246 / CIP 109416 / KR-200)</name>
    <dbReference type="NCBI Taxonomy" id="937777"/>
    <lineage>
        <taxon>Bacteria</taxon>
        <taxon>Thermotogati</taxon>
        <taxon>Deinococcota</taxon>
        <taxon>Deinococci</taxon>
        <taxon>Deinococcales</taxon>
        <taxon>Deinococcaceae</taxon>
        <taxon>Deinococcus</taxon>
    </lineage>
</organism>
<accession>L0A4X0</accession>
<proteinExistence type="predicted"/>
<dbReference type="AlphaFoldDB" id="L0A4X0"/>
<dbReference type="GO" id="GO:0030170">
    <property type="term" value="F:pyridoxal phosphate binding"/>
    <property type="evidence" value="ECO:0007669"/>
    <property type="project" value="InterPro"/>
</dbReference>
<feature type="domain" description="MOSC" evidence="1">
    <location>
        <begin position="28"/>
        <end position="167"/>
    </location>
</feature>
<dbReference type="OrthoDB" id="9786134at2"/>
<dbReference type="SUPFAM" id="SSF50800">
    <property type="entry name" value="PK beta-barrel domain-like"/>
    <property type="match status" value="1"/>
</dbReference>
<dbReference type="InterPro" id="IPR005302">
    <property type="entry name" value="MoCF_Sase_C"/>
</dbReference>
<dbReference type="InterPro" id="IPR011037">
    <property type="entry name" value="Pyrv_Knase-like_insert_dom_sf"/>
</dbReference>
<protein>
    <recommendedName>
        <fullName evidence="1">MOSC domain-containing protein</fullName>
    </recommendedName>
</protein>